<dbReference type="OrthoDB" id="4508781at2759"/>
<reference evidence="3" key="1">
    <citation type="journal article" date="2017" name="Genome Biol.">
        <title>Comparative genomics reveals high biological diversity and specific adaptations in the industrially and medically important fungal genus Aspergillus.</title>
        <authorList>
            <person name="de Vries R.P."/>
            <person name="Riley R."/>
            <person name="Wiebenga A."/>
            <person name="Aguilar-Osorio G."/>
            <person name="Amillis S."/>
            <person name="Uchima C.A."/>
            <person name="Anderluh G."/>
            <person name="Asadollahi M."/>
            <person name="Askin M."/>
            <person name="Barry K."/>
            <person name="Battaglia E."/>
            <person name="Bayram O."/>
            <person name="Benocci T."/>
            <person name="Braus-Stromeyer S.A."/>
            <person name="Caldana C."/>
            <person name="Canovas D."/>
            <person name="Cerqueira G.C."/>
            <person name="Chen F."/>
            <person name="Chen W."/>
            <person name="Choi C."/>
            <person name="Clum A."/>
            <person name="Dos Santos R.A."/>
            <person name="Damasio A.R."/>
            <person name="Diallinas G."/>
            <person name="Emri T."/>
            <person name="Fekete E."/>
            <person name="Flipphi M."/>
            <person name="Freyberg S."/>
            <person name="Gallo A."/>
            <person name="Gournas C."/>
            <person name="Habgood R."/>
            <person name="Hainaut M."/>
            <person name="Harispe M.L."/>
            <person name="Henrissat B."/>
            <person name="Hilden K.S."/>
            <person name="Hope R."/>
            <person name="Hossain A."/>
            <person name="Karabika E."/>
            <person name="Karaffa L."/>
            <person name="Karanyi Z."/>
            <person name="Krasevec N."/>
            <person name="Kuo A."/>
            <person name="Kusch H."/>
            <person name="LaButti K."/>
            <person name="Lagendijk E.L."/>
            <person name="Lapidus A."/>
            <person name="Levasseur A."/>
            <person name="Lindquist E."/>
            <person name="Lipzen A."/>
            <person name="Logrieco A.F."/>
            <person name="MacCabe A."/>
            <person name="Maekelae M.R."/>
            <person name="Malavazi I."/>
            <person name="Melin P."/>
            <person name="Meyer V."/>
            <person name="Mielnichuk N."/>
            <person name="Miskei M."/>
            <person name="Molnar A.P."/>
            <person name="Mule G."/>
            <person name="Ngan C.Y."/>
            <person name="Orejas M."/>
            <person name="Orosz E."/>
            <person name="Ouedraogo J.P."/>
            <person name="Overkamp K.M."/>
            <person name="Park H.-S."/>
            <person name="Perrone G."/>
            <person name="Piumi F."/>
            <person name="Punt P.J."/>
            <person name="Ram A.F."/>
            <person name="Ramon A."/>
            <person name="Rauscher S."/>
            <person name="Record E."/>
            <person name="Riano-Pachon D.M."/>
            <person name="Robert V."/>
            <person name="Roehrig J."/>
            <person name="Ruller R."/>
            <person name="Salamov A."/>
            <person name="Salih N.S."/>
            <person name="Samson R.A."/>
            <person name="Sandor E."/>
            <person name="Sanguinetti M."/>
            <person name="Schuetze T."/>
            <person name="Sepcic K."/>
            <person name="Shelest E."/>
            <person name="Sherlock G."/>
            <person name="Sophianopoulou V."/>
            <person name="Squina F.M."/>
            <person name="Sun H."/>
            <person name="Susca A."/>
            <person name="Todd R.B."/>
            <person name="Tsang A."/>
            <person name="Unkles S.E."/>
            <person name="van de Wiele N."/>
            <person name="van Rossen-Uffink D."/>
            <person name="Oliveira J.V."/>
            <person name="Vesth T.C."/>
            <person name="Visser J."/>
            <person name="Yu J.-H."/>
            <person name="Zhou M."/>
            <person name="Andersen M.R."/>
            <person name="Archer D.B."/>
            <person name="Baker S.E."/>
            <person name="Benoit I."/>
            <person name="Brakhage A.A."/>
            <person name="Braus G.H."/>
            <person name="Fischer R."/>
            <person name="Frisvad J.C."/>
            <person name="Goldman G.H."/>
            <person name="Houbraken J."/>
            <person name="Oakley B."/>
            <person name="Pocsi I."/>
            <person name="Scazzocchio C."/>
            <person name="Seiboth B."/>
            <person name="vanKuyk P.A."/>
            <person name="Wortman J."/>
            <person name="Dyer P.S."/>
            <person name="Grigoriev I.V."/>
        </authorList>
    </citation>
    <scope>NUCLEOTIDE SEQUENCE [LARGE SCALE GENOMIC DNA]</scope>
    <source>
        <strain evidence="3">CBS 593.65</strain>
    </source>
</reference>
<dbReference type="RefSeq" id="XP_040704792.1">
    <property type="nucleotide sequence ID" value="XM_040846535.1"/>
</dbReference>
<gene>
    <name evidence="2" type="ORF">ASPSYDRAFT_42823</name>
</gene>
<evidence type="ECO:0000313" key="3">
    <source>
        <dbReference type="Proteomes" id="UP000184356"/>
    </source>
</evidence>
<dbReference type="AlphaFoldDB" id="A0A1L9TNH7"/>
<proteinExistence type="predicted"/>
<keyword evidence="3" id="KW-1185">Reference proteome</keyword>
<evidence type="ECO:0000313" key="2">
    <source>
        <dbReference type="EMBL" id="OJJ60986.1"/>
    </source>
</evidence>
<name>A0A1L9TNH7_9EURO</name>
<dbReference type="Proteomes" id="UP000184356">
    <property type="component" value="Unassembled WGS sequence"/>
</dbReference>
<accession>A0A1L9TNH7</accession>
<evidence type="ECO:0000256" key="1">
    <source>
        <dbReference type="SAM" id="MobiDB-lite"/>
    </source>
</evidence>
<organism evidence="2 3">
    <name type="scientific">Aspergillus sydowii CBS 593.65</name>
    <dbReference type="NCBI Taxonomy" id="1036612"/>
    <lineage>
        <taxon>Eukaryota</taxon>
        <taxon>Fungi</taxon>
        <taxon>Dikarya</taxon>
        <taxon>Ascomycota</taxon>
        <taxon>Pezizomycotina</taxon>
        <taxon>Eurotiomycetes</taxon>
        <taxon>Eurotiomycetidae</taxon>
        <taxon>Eurotiales</taxon>
        <taxon>Aspergillaceae</taxon>
        <taxon>Aspergillus</taxon>
        <taxon>Aspergillus subgen. Nidulantes</taxon>
    </lineage>
</organism>
<feature type="compositionally biased region" description="Basic and acidic residues" evidence="1">
    <location>
        <begin position="16"/>
        <end position="28"/>
    </location>
</feature>
<feature type="region of interest" description="Disordered" evidence="1">
    <location>
        <begin position="1"/>
        <end position="174"/>
    </location>
</feature>
<sequence length="174" mass="18837">MNIALEVENDTSMSFEGKDRKAETRNGRPENGSAPDEDETESEVPDEQPVGLLQVFDQANPVAPVTRSPSCWELSDQQAENMLFPDTSEEEDLEGESFGKREAALTSASSSSTLITQPASREAATASRKTSSVNIAEAAAVVQAQRSSNTEGRRLRIGSPKWYFTSSSSSSSER</sequence>
<dbReference type="VEuPathDB" id="FungiDB:ASPSYDRAFT_42823"/>
<dbReference type="GeneID" id="63762608"/>
<dbReference type="EMBL" id="KV878584">
    <property type="protein sequence ID" value="OJJ60986.1"/>
    <property type="molecule type" value="Genomic_DNA"/>
</dbReference>
<feature type="compositionally biased region" description="Low complexity" evidence="1">
    <location>
        <begin position="104"/>
        <end position="114"/>
    </location>
</feature>
<feature type="compositionally biased region" description="Acidic residues" evidence="1">
    <location>
        <begin position="35"/>
        <end position="46"/>
    </location>
</feature>
<protein>
    <submittedName>
        <fullName evidence="2">Uncharacterized protein</fullName>
    </submittedName>
</protein>